<comment type="caution">
    <text evidence="2">The sequence shown here is derived from an EMBL/GenBank/DDBJ whole genome shotgun (WGS) entry which is preliminary data.</text>
</comment>
<sequence>MERGERGLDSPDRSKNLQRYKTRHEAREAALAKAHKLGLDVAIRRTKEYGKEGYNVSLACTNDSDYIKAEIVRPTDMI</sequence>
<evidence type="ECO:0000313" key="2">
    <source>
        <dbReference type="EMBL" id="KKN83831.1"/>
    </source>
</evidence>
<feature type="region of interest" description="Disordered" evidence="1">
    <location>
        <begin position="1"/>
        <end position="20"/>
    </location>
</feature>
<accession>A0A0F9WDD3</accession>
<dbReference type="EMBL" id="LAZR01000179">
    <property type="protein sequence ID" value="KKN83831.1"/>
    <property type="molecule type" value="Genomic_DNA"/>
</dbReference>
<protein>
    <submittedName>
        <fullName evidence="2">Uncharacterized protein</fullName>
    </submittedName>
</protein>
<name>A0A0F9WDD3_9ZZZZ</name>
<proteinExistence type="predicted"/>
<evidence type="ECO:0000256" key="1">
    <source>
        <dbReference type="SAM" id="MobiDB-lite"/>
    </source>
</evidence>
<organism evidence="2">
    <name type="scientific">marine sediment metagenome</name>
    <dbReference type="NCBI Taxonomy" id="412755"/>
    <lineage>
        <taxon>unclassified sequences</taxon>
        <taxon>metagenomes</taxon>
        <taxon>ecological metagenomes</taxon>
    </lineage>
</organism>
<feature type="compositionally biased region" description="Basic and acidic residues" evidence="1">
    <location>
        <begin position="1"/>
        <end position="15"/>
    </location>
</feature>
<dbReference type="AlphaFoldDB" id="A0A0F9WDD3"/>
<gene>
    <name evidence="2" type="ORF">LCGC14_0294840</name>
</gene>
<reference evidence="2" key="1">
    <citation type="journal article" date="2015" name="Nature">
        <title>Complex archaea that bridge the gap between prokaryotes and eukaryotes.</title>
        <authorList>
            <person name="Spang A."/>
            <person name="Saw J.H."/>
            <person name="Jorgensen S.L."/>
            <person name="Zaremba-Niedzwiedzka K."/>
            <person name="Martijn J."/>
            <person name="Lind A.E."/>
            <person name="van Eijk R."/>
            <person name="Schleper C."/>
            <person name="Guy L."/>
            <person name="Ettema T.J."/>
        </authorList>
    </citation>
    <scope>NUCLEOTIDE SEQUENCE</scope>
</reference>